<dbReference type="PANTHER" id="PTHR12277">
    <property type="entry name" value="ALPHA/BETA HYDROLASE DOMAIN-CONTAINING PROTEIN"/>
    <property type="match status" value="1"/>
</dbReference>
<dbReference type="SUPFAM" id="SSF53474">
    <property type="entry name" value="alpha/beta-Hydrolases"/>
    <property type="match status" value="1"/>
</dbReference>
<dbReference type="GO" id="GO:0008236">
    <property type="term" value="F:serine-type peptidase activity"/>
    <property type="evidence" value="ECO:0007669"/>
    <property type="project" value="InterPro"/>
</dbReference>
<dbReference type="InterPro" id="IPR029058">
    <property type="entry name" value="AB_hydrolase_fold"/>
</dbReference>
<gene>
    <name evidence="4" type="ORF">TTHERM_00340190</name>
</gene>
<dbReference type="InParanoid" id="I7M898"/>
<name>I7M898_TETTS</name>
<evidence type="ECO:0000313" key="5">
    <source>
        <dbReference type="Proteomes" id="UP000009168"/>
    </source>
</evidence>
<accession>I7M898</accession>
<dbReference type="Pfam" id="PF00326">
    <property type="entry name" value="Peptidase_S9"/>
    <property type="match status" value="1"/>
</dbReference>
<sequence length="435" mass="50855">MECILKLFLCLSKCGLRDCLIKQVAFLPPKEKYTLEPDVARIYGDSKLIQTYKMRRLKIPKQKQGNVYEYLPSHKNMETHVFCIGQNQIPAILCRNLQSKKNKILLCSHGNSTDLSQYYDFLCELSQELECDTFCYEYPGYGPTPGKLSDKYIIENIECAYDFITSTLEYTWQNIILYSHSLGSGPSIFLASQNQKPIGGMILNSPLSSGLKLLLPNNTITAKEDFFPNFQMIKFVNCPVFIMHGDKDDIIPIKHGKYLYKKLKQNSKYNPWWVKDANHNDIQYNNRQEFFERISNFLKYCSNFSLNKTEKDMRADEWGNKFNHLYADWKQDKKNINQRRTVKSQSVISASQFNTTVKDDQKSQKYQYEDENIPPISNKNKSEITLSNYNIKNSEKMKKKDLKSEIAQYQQQYSEILKKGDPELQSSHFKIKKIQ</sequence>
<dbReference type="Pfam" id="PF00561">
    <property type="entry name" value="Abhydrolase_1"/>
    <property type="match status" value="1"/>
</dbReference>
<dbReference type="PANTHER" id="PTHR12277:SF81">
    <property type="entry name" value="PROTEIN ABHD13"/>
    <property type="match status" value="1"/>
</dbReference>
<dbReference type="KEGG" id="tet:TTHERM_00340190"/>
<feature type="coiled-coil region" evidence="1">
    <location>
        <begin position="392"/>
        <end position="419"/>
    </location>
</feature>
<dbReference type="RefSeq" id="XP_001017683.2">
    <property type="nucleotide sequence ID" value="XM_001017683.2"/>
</dbReference>
<dbReference type="AlphaFoldDB" id="I7M898"/>
<dbReference type="EMBL" id="GG662666">
    <property type="protein sequence ID" value="EAR97438.2"/>
    <property type="molecule type" value="Genomic_DNA"/>
</dbReference>
<dbReference type="GO" id="GO:0006508">
    <property type="term" value="P:proteolysis"/>
    <property type="evidence" value="ECO:0007669"/>
    <property type="project" value="InterPro"/>
</dbReference>
<organism evidence="4 5">
    <name type="scientific">Tetrahymena thermophila (strain SB210)</name>
    <dbReference type="NCBI Taxonomy" id="312017"/>
    <lineage>
        <taxon>Eukaryota</taxon>
        <taxon>Sar</taxon>
        <taxon>Alveolata</taxon>
        <taxon>Ciliophora</taxon>
        <taxon>Intramacronucleata</taxon>
        <taxon>Oligohymenophorea</taxon>
        <taxon>Hymenostomatida</taxon>
        <taxon>Tetrahymenina</taxon>
        <taxon>Tetrahymenidae</taxon>
        <taxon>Tetrahymena</taxon>
    </lineage>
</organism>
<reference evidence="5" key="1">
    <citation type="journal article" date="2006" name="PLoS Biol.">
        <title>Macronuclear genome sequence of the ciliate Tetrahymena thermophila, a model eukaryote.</title>
        <authorList>
            <person name="Eisen J.A."/>
            <person name="Coyne R.S."/>
            <person name="Wu M."/>
            <person name="Wu D."/>
            <person name="Thiagarajan M."/>
            <person name="Wortman J.R."/>
            <person name="Badger J.H."/>
            <person name="Ren Q."/>
            <person name="Amedeo P."/>
            <person name="Jones K.M."/>
            <person name="Tallon L.J."/>
            <person name="Delcher A.L."/>
            <person name="Salzberg S.L."/>
            <person name="Silva J.C."/>
            <person name="Haas B.J."/>
            <person name="Majoros W.H."/>
            <person name="Farzad M."/>
            <person name="Carlton J.M."/>
            <person name="Smith R.K. Jr."/>
            <person name="Garg J."/>
            <person name="Pearlman R.E."/>
            <person name="Karrer K.M."/>
            <person name="Sun L."/>
            <person name="Manning G."/>
            <person name="Elde N.C."/>
            <person name="Turkewitz A.P."/>
            <person name="Asai D.J."/>
            <person name="Wilkes D.E."/>
            <person name="Wang Y."/>
            <person name="Cai H."/>
            <person name="Collins K."/>
            <person name="Stewart B.A."/>
            <person name="Lee S.R."/>
            <person name="Wilamowska K."/>
            <person name="Weinberg Z."/>
            <person name="Ruzzo W.L."/>
            <person name="Wloga D."/>
            <person name="Gaertig J."/>
            <person name="Frankel J."/>
            <person name="Tsao C.-C."/>
            <person name="Gorovsky M.A."/>
            <person name="Keeling P.J."/>
            <person name="Waller R.F."/>
            <person name="Patron N.J."/>
            <person name="Cherry J.M."/>
            <person name="Stover N.A."/>
            <person name="Krieger C.J."/>
            <person name="del Toro C."/>
            <person name="Ryder H.F."/>
            <person name="Williamson S.C."/>
            <person name="Barbeau R.A."/>
            <person name="Hamilton E.P."/>
            <person name="Orias E."/>
        </authorList>
    </citation>
    <scope>NUCLEOTIDE SEQUENCE [LARGE SCALE GENOMIC DNA]</scope>
    <source>
        <strain evidence="5">SB210</strain>
    </source>
</reference>
<proteinExistence type="predicted"/>
<dbReference type="STRING" id="312017.I7M898"/>
<feature type="domain" description="AB hydrolase-1" evidence="3">
    <location>
        <begin position="104"/>
        <end position="215"/>
    </location>
</feature>
<dbReference type="Proteomes" id="UP000009168">
    <property type="component" value="Unassembled WGS sequence"/>
</dbReference>
<evidence type="ECO:0000313" key="4">
    <source>
        <dbReference type="EMBL" id="EAR97438.2"/>
    </source>
</evidence>
<evidence type="ECO:0000259" key="3">
    <source>
        <dbReference type="Pfam" id="PF00561"/>
    </source>
</evidence>
<dbReference type="GeneID" id="7828086"/>
<keyword evidence="4" id="KW-0378">Hydrolase</keyword>
<keyword evidence="5" id="KW-1185">Reference proteome</keyword>
<dbReference type="eggNOG" id="KOG1552">
    <property type="taxonomic scope" value="Eukaryota"/>
</dbReference>
<dbReference type="InterPro" id="IPR001375">
    <property type="entry name" value="Peptidase_S9_cat"/>
</dbReference>
<dbReference type="InterPro" id="IPR000073">
    <property type="entry name" value="AB_hydrolase_1"/>
</dbReference>
<evidence type="ECO:0000256" key="1">
    <source>
        <dbReference type="SAM" id="Coils"/>
    </source>
</evidence>
<feature type="domain" description="Peptidase S9 prolyl oligopeptidase catalytic" evidence="2">
    <location>
        <begin position="234"/>
        <end position="303"/>
    </location>
</feature>
<dbReference type="OrthoDB" id="446723at2759"/>
<protein>
    <submittedName>
        <fullName evidence="4">Alpha/beta hydrolase family protein</fullName>
    </submittedName>
</protein>
<dbReference type="Gene3D" id="3.40.50.1820">
    <property type="entry name" value="alpha/beta hydrolase"/>
    <property type="match status" value="1"/>
</dbReference>
<keyword evidence="1" id="KW-0175">Coiled coil</keyword>
<evidence type="ECO:0000259" key="2">
    <source>
        <dbReference type="Pfam" id="PF00326"/>
    </source>
</evidence>